<evidence type="ECO:0000313" key="3">
    <source>
        <dbReference type="EMBL" id="PSS10816.1"/>
    </source>
</evidence>
<proteinExistence type="predicted"/>
<dbReference type="InterPro" id="IPR027040">
    <property type="entry name" value="PSMD4"/>
</dbReference>
<accession>A0A2T3ATK4</accession>
<dbReference type="InterPro" id="IPR036047">
    <property type="entry name" value="F-box-like_dom_sf"/>
</dbReference>
<evidence type="ECO:0000313" key="4">
    <source>
        <dbReference type="Proteomes" id="UP000241818"/>
    </source>
</evidence>
<dbReference type="PANTHER" id="PTHR10223:SF2">
    <property type="entry name" value="F-BOX AND WD DOMAIN PROTEIN (AFU_ORTHOLOGUE AFUA_6G11400)"/>
    <property type="match status" value="1"/>
</dbReference>
<feature type="compositionally biased region" description="Basic and acidic residues" evidence="1">
    <location>
        <begin position="1022"/>
        <end position="1033"/>
    </location>
</feature>
<feature type="domain" description="F-box" evidence="2">
    <location>
        <begin position="137"/>
        <end position="174"/>
    </location>
</feature>
<dbReference type="Gene3D" id="2.130.10.10">
    <property type="entry name" value="YVTN repeat-like/Quinoprotein amine dehydrogenase"/>
    <property type="match status" value="1"/>
</dbReference>
<dbReference type="InParanoid" id="A0A2T3ATK4"/>
<feature type="region of interest" description="Disordered" evidence="1">
    <location>
        <begin position="672"/>
        <end position="716"/>
    </location>
</feature>
<dbReference type="EMBL" id="KZ679016">
    <property type="protein sequence ID" value="PSS10816.1"/>
    <property type="molecule type" value="Genomic_DNA"/>
</dbReference>
<organism evidence="3 4">
    <name type="scientific">Amorphotheca resinae ATCC 22711</name>
    <dbReference type="NCBI Taxonomy" id="857342"/>
    <lineage>
        <taxon>Eukaryota</taxon>
        <taxon>Fungi</taxon>
        <taxon>Dikarya</taxon>
        <taxon>Ascomycota</taxon>
        <taxon>Pezizomycotina</taxon>
        <taxon>Leotiomycetes</taxon>
        <taxon>Helotiales</taxon>
        <taxon>Amorphothecaceae</taxon>
        <taxon>Amorphotheca</taxon>
    </lineage>
</organism>
<feature type="compositionally biased region" description="Polar residues" evidence="1">
    <location>
        <begin position="7"/>
        <end position="19"/>
    </location>
</feature>
<evidence type="ECO:0000256" key="1">
    <source>
        <dbReference type="SAM" id="MobiDB-lite"/>
    </source>
</evidence>
<dbReference type="GO" id="GO:0005634">
    <property type="term" value="C:nucleus"/>
    <property type="evidence" value="ECO:0007669"/>
    <property type="project" value="TreeGrafter"/>
</dbReference>
<dbReference type="Proteomes" id="UP000241818">
    <property type="component" value="Unassembled WGS sequence"/>
</dbReference>
<dbReference type="InterPro" id="IPR001810">
    <property type="entry name" value="F-box_dom"/>
</dbReference>
<dbReference type="GeneID" id="36569261"/>
<dbReference type="InterPro" id="IPR036322">
    <property type="entry name" value="WD40_repeat_dom_sf"/>
</dbReference>
<feature type="compositionally biased region" description="Polar residues" evidence="1">
    <location>
        <begin position="672"/>
        <end position="690"/>
    </location>
</feature>
<dbReference type="SUPFAM" id="SSF81383">
    <property type="entry name" value="F-box domain"/>
    <property type="match status" value="1"/>
</dbReference>
<dbReference type="GO" id="GO:0005829">
    <property type="term" value="C:cytosol"/>
    <property type="evidence" value="ECO:0007669"/>
    <property type="project" value="TreeGrafter"/>
</dbReference>
<dbReference type="Gene3D" id="1.20.1280.50">
    <property type="match status" value="1"/>
</dbReference>
<feature type="region of interest" description="Disordered" evidence="1">
    <location>
        <begin position="1093"/>
        <end position="1150"/>
    </location>
</feature>
<dbReference type="AlphaFoldDB" id="A0A2T3ATK4"/>
<dbReference type="STRING" id="857342.A0A2T3ATK4"/>
<dbReference type="OrthoDB" id="2095648at2759"/>
<keyword evidence="4" id="KW-1185">Reference proteome</keyword>
<evidence type="ECO:0000259" key="2">
    <source>
        <dbReference type="PROSITE" id="PS50181"/>
    </source>
</evidence>
<feature type="compositionally biased region" description="Low complexity" evidence="1">
    <location>
        <begin position="1120"/>
        <end position="1130"/>
    </location>
</feature>
<gene>
    <name evidence="3" type="ORF">M430DRAFT_107818</name>
</gene>
<reference evidence="3 4" key="1">
    <citation type="journal article" date="2018" name="New Phytol.">
        <title>Comparative genomics and transcriptomics depict ericoid mycorrhizal fungi as versatile saprotrophs and plant mutualists.</title>
        <authorList>
            <person name="Martino E."/>
            <person name="Morin E."/>
            <person name="Grelet G.A."/>
            <person name="Kuo A."/>
            <person name="Kohler A."/>
            <person name="Daghino S."/>
            <person name="Barry K.W."/>
            <person name="Cichocki N."/>
            <person name="Clum A."/>
            <person name="Dockter R.B."/>
            <person name="Hainaut M."/>
            <person name="Kuo R.C."/>
            <person name="LaButti K."/>
            <person name="Lindahl B.D."/>
            <person name="Lindquist E.A."/>
            <person name="Lipzen A."/>
            <person name="Khouja H.R."/>
            <person name="Magnuson J."/>
            <person name="Murat C."/>
            <person name="Ohm R.A."/>
            <person name="Singer S.W."/>
            <person name="Spatafora J.W."/>
            <person name="Wang M."/>
            <person name="Veneault-Fourrey C."/>
            <person name="Henrissat B."/>
            <person name="Grigoriev I.V."/>
            <person name="Martin F.M."/>
            <person name="Perotto S."/>
        </authorList>
    </citation>
    <scope>NUCLEOTIDE SEQUENCE [LARGE SCALE GENOMIC DNA]</scope>
    <source>
        <strain evidence="3 4">ATCC 22711</strain>
    </source>
</reference>
<name>A0A2T3ATK4_AMORE</name>
<dbReference type="SUPFAM" id="SSF50978">
    <property type="entry name" value="WD40 repeat-like"/>
    <property type="match status" value="1"/>
</dbReference>
<feature type="region of interest" description="Disordered" evidence="1">
    <location>
        <begin position="760"/>
        <end position="788"/>
    </location>
</feature>
<dbReference type="RefSeq" id="XP_024717995.1">
    <property type="nucleotide sequence ID" value="XM_024861180.1"/>
</dbReference>
<dbReference type="GO" id="GO:0031593">
    <property type="term" value="F:polyubiquitin modification-dependent protein binding"/>
    <property type="evidence" value="ECO:0007669"/>
    <property type="project" value="TreeGrafter"/>
</dbReference>
<feature type="region of interest" description="Disordered" evidence="1">
    <location>
        <begin position="1"/>
        <end position="67"/>
    </location>
</feature>
<dbReference type="PANTHER" id="PTHR10223">
    <property type="entry name" value="26S PROTEASOME NON-ATPASE REGULATORY SUBUNIT 4"/>
    <property type="match status" value="1"/>
</dbReference>
<feature type="region of interest" description="Disordered" evidence="1">
    <location>
        <begin position="1172"/>
        <end position="1197"/>
    </location>
</feature>
<dbReference type="GO" id="GO:0043161">
    <property type="term" value="P:proteasome-mediated ubiquitin-dependent protein catabolic process"/>
    <property type="evidence" value="ECO:0007669"/>
    <property type="project" value="TreeGrafter"/>
</dbReference>
<protein>
    <recommendedName>
        <fullName evidence="2">F-box domain-containing protein</fullName>
    </recommendedName>
</protein>
<feature type="compositionally biased region" description="Polar residues" evidence="1">
    <location>
        <begin position="1037"/>
        <end position="1068"/>
    </location>
</feature>
<dbReference type="GO" id="GO:0008540">
    <property type="term" value="C:proteasome regulatory particle, base subcomplex"/>
    <property type="evidence" value="ECO:0007669"/>
    <property type="project" value="TreeGrafter"/>
</dbReference>
<dbReference type="Gene3D" id="6.10.140.100">
    <property type="match status" value="1"/>
</dbReference>
<dbReference type="InterPro" id="IPR015943">
    <property type="entry name" value="WD40/YVTN_repeat-like_dom_sf"/>
</dbReference>
<sequence length="1197" mass="129710">MQPEPTELSTPAPTLNNSSERVDASQYGFLANQLPSADARVSPLDERAASAGPGAAPDESGTRSPGRAELQEQLGRLNLDDSNETRPKPSFQLISEYENALLPSTPRKHNEGPGFKVVKKQSSTLDGPQLENFPNAEVLTHILSHLPASSLSAVSLVSRRFYGLVTTPHAWRIAFSRFFPGQDAENYTTSSQINRRGSDQESREQLRSEQRFFTRLTALASWRSEYILRTRLLRSLEKGKPAQLAPGRGASSRSNSAANNANAVVTYNSQLFATINHIHAVFGTGKKSPRFIHGTDETGTACTSDPNIGKIDNWGLSDPQALPQFADLFVGDRPYGDGEGPAGLPNSMDLSQPFGMVYGEGFPGGQAYYRPTEEMRGRFLSQPTDLVDHQSGIPKIPGLTEAISAVWIAKSSSVPSMTDGLVGIMTGSTLGIVTAYSLGADTPHGRRIGKGQLTAKWVLSPGVPIISLKADDSYNSKRKASGRVWAVALNALGEVFYLTTTPSSALIESKVDESDITRLAWSAGRTAYWNLVESSRRVARDDPYHEFEIPGSYSPRSSSKKMRLSKAQIGAETLEIEKFLGYRPSHFRKVCEGWDMRRRLEVDFAGDDGNGAGEGIFVIKCGLNEGEPAEIRRFTRWKSEQAPLEEYPLPNTPLMEPKTTTMASLFGGGRVTTSAKTSSPERSQTTSLFGGSTVIGPARVTPDERSPSIPGSPTVKVLSSNSLVEEWRSSILSLKDHPSVKITTSAIDMSTTALSTVDEDPLRTANGTSTVSSPFATPSGRGTPTTANIPGDRGRFLAIGTKTGVVVMWNMRGPQSTNASLVNELHPVRTIYTDSPEISCLAVSALYVVHGGNDGLVQTWDPLASTLQPVRTLNSRFSSRARRRLVQAAASVHGVGINLYAAGAIAIDPDPTVLRGMVSLGTHLRYWAYSSSSADQYQSKKRRLRRSIERGSNGGPDRFTSTGRGALMDYIATEQEELKNEKIRRAREEARLRGRFGVGLGGLNEEEALRYAEMISAEAFQKEEERRMSDADRSAGTGETSSAQSPWTSATVTPEGSVQGQISSSGPINNKDDNYDHDLEEAIRLSLLDGVDSGGHSPRASGSGEYNIPITYKPKKSRRSASSSPSTSKSSKYRTRAQASGSKNHTVEADDLDFALQLSLAEEQSRLEIESAMAMDPRDDFPGLERPIVGKGKGRAD</sequence>
<feature type="region of interest" description="Disordered" evidence="1">
    <location>
        <begin position="1022"/>
        <end position="1075"/>
    </location>
</feature>
<dbReference type="PROSITE" id="PS50181">
    <property type="entry name" value="FBOX"/>
    <property type="match status" value="1"/>
</dbReference>
<dbReference type="Pfam" id="PF12937">
    <property type="entry name" value="F-box-like"/>
    <property type="match status" value="1"/>
</dbReference>
<feature type="compositionally biased region" description="Polar residues" evidence="1">
    <location>
        <begin position="765"/>
        <end position="788"/>
    </location>
</feature>